<dbReference type="InterPro" id="IPR000157">
    <property type="entry name" value="TIR_dom"/>
</dbReference>
<dbReference type="SUPFAM" id="SSF52540">
    <property type="entry name" value="P-loop containing nucleoside triphosphate hydrolases"/>
    <property type="match status" value="1"/>
</dbReference>
<comment type="caution">
    <text evidence="5">The sequence shown here is derived from an EMBL/GenBank/DDBJ whole genome shotgun (WGS) entry which is preliminary data.</text>
</comment>
<proteinExistence type="predicted"/>
<dbReference type="InterPro" id="IPR044974">
    <property type="entry name" value="Disease_R_plants"/>
</dbReference>
<dbReference type="GO" id="GO:0006952">
    <property type="term" value="P:defense response"/>
    <property type="evidence" value="ECO:0007669"/>
    <property type="project" value="InterPro"/>
</dbReference>
<reference evidence="5 6" key="1">
    <citation type="journal article" date="2021" name="Nat. Plants">
        <title>The Taxus genome provides insights into paclitaxel biosynthesis.</title>
        <authorList>
            <person name="Xiong X."/>
            <person name="Gou J."/>
            <person name="Liao Q."/>
            <person name="Li Y."/>
            <person name="Zhou Q."/>
            <person name="Bi G."/>
            <person name="Li C."/>
            <person name="Du R."/>
            <person name="Wang X."/>
            <person name="Sun T."/>
            <person name="Guo L."/>
            <person name="Liang H."/>
            <person name="Lu P."/>
            <person name="Wu Y."/>
            <person name="Zhang Z."/>
            <person name="Ro D.K."/>
            <person name="Shang Y."/>
            <person name="Huang S."/>
            <person name="Yan J."/>
        </authorList>
    </citation>
    <scope>NUCLEOTIDE SEQUENCE [LARGE SCALE GENOMIC DNA]</scope>
    <source>
        <strain evidence="5">Ta-2019</strain>
    </source>
</reference>
<name>A0AA38BUZ7_TAXCH</name>
<feature type="domain" description="Disease resistance protein Roq1-like winged-helix" evidence="4">
    <location>
        <begin position="349"/>
        <end position="428"/>
    </location>
</feature>
<dbReference type="EMBL" id="JAHRHJ020003813">
    <property type="protein sequence ID" value="KAH9289821.1"/>
    <property type="molecule type" value="Genomic_DNA"/>
</dbReference>
<dbReference type="InterPro" id="IPR058192">
    <property type="entry name" value="WHD_ROQ1-like"/>
</dbReference>
<keyword evidence="6" id="KW-1185">Reference proteome</keyword>
<dbReference type="InterPro" id="IPR035897">
    <property type="entry name" value="Toll_tir_struct_dom_sf"/>
</dbReference>
<dbReference type="Pfam" id="PF23282">
    <property type="entry name" value="WHD_ROQ1"/>
    <property type="match status" value="1"/>
</dbReference>
<keyword evidence="1" id="KW-0433">Leucine-rich repeat</keyword>
<dbReference type="AlphaFoldDB" id="A0AA38BUZ7"/>
<feature type="domain" description="TIR" evidence="3">
    <location>
        <begin position="3"/>
        <end position="95"/>
    </location>
</feature>
<dbReference type="Gene3D" id="3.80.10.10">
    <property type="entry name" value="Ribonuclease Inhibitor"/>
    <property type="match status" value="2"/>
</dbReference>
<gene>
    <name evidence="5" type="ORF">KI387_033938</name>
</gene>
<evidence type="ECO:0000259" key="4">
    <source>
        <dbReference type="Pfam" id="PF23282"/>
    </source>
</evidence>
<protein>
    <submittedName>
        <fullName evidence="5">Uncharacterized protein</fullName>
    </submittedName>
</protein>
<dbReference type="Proteomes" id="UP000824469">
    <property type="component" value="Unassembled WGS sequence"/>
</dbReference>
<dbReference type="PANTHER" id="PTHR11017:SF385">
    <property type="entry name" value="DISEASE RESISTANCE PROTEIN (TIR-NBS-LRR CLASS)-RELATED"/>
    <property type="match status" value="1"/>
</dbReference>
<evidence type="ECO:0000259" key="3">
    <source>
        <dbReference type="Pfam" id="PF01582"/>
    </source>
</evidence>
<organism evidence="5 6">
    <name type="scientific">Taxus chinensis</name>
    <name type="common">Chinese yew</name>
    <name type="synonym">Taxus wallichiana var. chinensis</name>
    <dbReference type="NCBI Taxonomy" id="29808"/>
    <lineage>
        <taxon>Eukaryota</taxon>
        <taxon>Viridiplantae</taxon>
        <taxon>Streptophyta</taxon>
        <taxon>Embryophyta</taxon>
        <taxon>Tracheophyta</taxon>
        <taxon>Spermatophyta</taxon>
        <taxon>Pinopsida</taxon>
        <taxon>Pinidae</taxon>
        <taxon>Conifers II</taxon>
        <taxon>Cupressales</taxon>
        <taxon>Taxaceae</taxon>
        <taxon>Taxus</taxon>
    </lineage>
</organism>
<dbReference type="PRINTS" id="PR00364">
    <property type="entry name" value="DISEASERSIST"/>
</dbReference>
<dbReference type="InterPro" id="IPR002182">
    <property type="entry name" value="NB-ARC"/>
</dbReference>
<dbReference type="Pfam" id="PF00931">
    <property type="entry name" value="NB-ARC"/>
    <property type="match status" value="1"/>
</dbReference>
<dbReference type="GO" id="GO:0043531">
    <property type="term" value="F:ADP binding"/>
    <property type="evidence" value="ECO:0007669"/>
    <property type="project" value="InterPro"/>
</dbReference>
<dbReference type="OMA" id="NECEWII"/>
<dbReference type="GO" id="GO:0007165">
    <property type="term" value="P:signal transduction"/>
    <property type="evidence" value="ECO:0007669"/>
    <property type="project" value="InterPro"/>
</dbReference>
<dbReference type="PANTHER" id="PTHR11017">
    <property type="entry name" value="LEUCINE-RICH REPEAT-CONTAINING PROTEIN"/>
    <property type="match status" value="1"/>
</dbReference>
<feature type="non-terminal residue" evidence="5">
    <location>
        <position position="1"/>
    </location>
</feature>
<dbReference type="InterPro" id="IPR027417">
    <property type="entry name" value="P-loop_NTPase"/>
</dbReference>
<evidence type="ECO:0000313" key="6">
    <source>
        <dbReference type="Proteomes" id="UP000824469"/>
    </source>
</evidence>
<evidence type="ECO:0000313" key="5">
    <source>
        <dbReference type="EMBL" id="KAH9289821.1"/>
    </source>
</evidence>
<dbReference type="SUPFAM" id="SSF52058">
    <property type="entry name" value="L domain-like"/>
    <property type="match status" value="2"/>
</dbReference>
<dbReference type="Gene3D" id="1.10.8.430">
    <property type="entry name" value="Helical domain of apoptotic protease-activating factors"/>
    <property type="match status" value="1"/>
</dbReference>
<dbReference type="InterPro" id="IPR042197">
    <property type="entry name" value="Apaf_helical"/>
</dbReference>
<sequence>LSFMLKNGAKIIPVFYNVEPFHVRYIKSGPYAQAFTDYQRKKRIDPSIVEKWKDDLHRVSFSTGLLYNDSTVNSDEEILLKSIVDRVLEAAKGEELEVAKHPVGLDDAFQSFRNTILESDELQSGYVKVVGIVGMGGSGKTTLAKKIYNERSWAYKGRCCFLSDVRSEGTKNGLASLQCRLLQKLVHYDWKIDNISEGKEFLKSRLQNVEVLMVLDDIDNEEQIDALLVKEVIGAGSLVIVTSRDKGVLTSSGISLFHEVKGMGEAHAKQLFCWHAFCLPNPSPGFETLVEKFLIACSGLPLSLKVIGALLYKKNIVYWNGTLEKIGKHILPSNIINTLKISFEALDREEKEIFLDIAWFFSGEDKNMLIKIWDGSGWSSLQSLDNLEQKCLVEFVHENRGYEKKGEDRVVVRMHDHLRDMGRDVIDNQRPPSRLWRSDDIRNYLARHQLGLVMEVRGICASPTPDLYGRMEMPMAMRPLSTWKTCWMQILEICGVSAMFRGSPVRVVGSALKLLAAQGESVIREFSDFSRELLWLRWDDYSTTCIPCQFSMANLRVLQLLDEFCELDTLWQSHEQAPIQLRELSVVRLKKFPESIGLLKHLIKIVLSAASMNSLPDELCQLKFLNHLDLRFCQELKSLPDRFGDLTNLRHLDLGHCRNMKALPDSFNQLIQLQYLCLDNCDSLTVSENILRNIRTLQYLDLESLCVERLPTHITSQTFLKNLRVSSPILQVLPTDIGNLRNLKSLEVECKAFTSFPSSLENLSLLKSLILSHCIKFNCLPESIGRHKNLEHLTLKGTDVRVFPPGLSRLVNLVELSVFSSPLVDVMLSSLTYTGDEEYSVGLSSSLHFPHAMFRLKSVTLSFTKTVNLSISKEVCPNLESLEVRWCENLVEVKALPITLVNLDLYGCQRLKNLSGLSNITKLRYLNLSRCFELQELEDMSQLNSLERLIADGCCMLTKMEGLQHLPLLKDIQIAASHSGVWKGIKCLERLPSKVSGITLNMNTVGGDEREVDSILCSFRFPISILEFSSEWVCKLELDEVRCCAALIMIFLCKSSGVESPKHGLVKLGGKYSMQEYMVNVKIENECEWIIISLFTTQSAFIQDLQTSIMDENDMGVRAGLPFETKKGWVVLLRRGEEWKMSEIWEKLFTYAYSKQHI</sequence>
<evidence type="ECO:0000259" key="2">
    <source>
        <dbReference type="Pfam" id="PF00931"/>
    </source>
</evidence>
<dbReference type="Pfam" id="PF01582">
    <property type="entry name" value="TIR"/>
    <property type="match status" value="1"/>
</dbReference>
<dbReference type="Gene3D" id="3.40.50.300">
    <property type="entry name" value="P-loop containing nucleotide triphosphate hydrolases"/>
    <property type="match status" value="1"/>
</dbReference>
<dbReference type="InterPro" id="IPR032675">
    <property type="entry name" value="LRR_dom_sf"/>
</dbReference>
<accession>A0AA38BUZ7</accession>
<feature type="domain" description="NB-ARC" evidence="2">
    <location>
        <begin position="115"/>
        <end position="277"/>
    </location>
</feature>
<evidence type="ECO:0000256" key="1">
    <source>
        <dbReference type="ARBA" id="ARBA00022614"/>
    </source>
</evidence>
<dbReference type="Gene3D" id="3.40.50.10140">
    <property type="entry name" value="Toll/interleukin-1 receptor homology (TIR) domain"/>
    <property type="match status" value="1"/>
</dbReference>